<reference evidence="2" key="1">
    <citation type="journal article" date="2015" name="Nat. Plants">
        <title>Genome expansion of Arabis alpina linked with retrotransposition and reduced symmetric DNA methylation.</title>
        <authorList>
            <person name="Willing E.M."/>
            <person name="Rawat V."/>
            <person name="Mandakova T."/>
            <person name="Maumus F."/>
            <person name="James G.V."/>
            <person name="Nordstroem K.J."/>
            <person name="Becker C."/>
            <person name="Warthmann N."/>
            <person name="Chica C."/>
            <person name="Szarzynska B."/>
            <person name="Zytnicki M."/>
            <person name="Albani M.C."/>
            <person name="Kiefer C."/>
            <person name="Bergonzi S."/>
            <person name="Castaings L."/>
            <person name="Mateos J.L."/>
            <person name="Berns M.C."/>
            <person name="Bujdoso N."/>
            <person name="Piofczyk T."/>
            <person name="de Lorenzo L."/>
            <person name="Barrero-Sicilia C."/>
            <person name="Mateos I."/>
            <person name="Piednoel M."/>
            <person name="Hagmann J."/>
            <person name="Chen-Min-Tao R."/>
            <person name="Iglesias-Fernandez R."/>
            <person name="Schuster S.C."/>
            <person name="Alonso-Blanco C."/>
            <person name="Roudier F."/>
            <person name="Carbonero P."/>
            <person name="Paz-Ares J."/>
            <person name="Davis S.J."/>
            <person name="Pecinka A."/>
            <person name="Quesneville H."/>
            <person name="Colot V."/>
            <person name="Lysak M.A."/>
            <person name="Weigel D."/>
            <person name="Coupland G."/>
            <person name="Schneeberger K."/>
        </authorList>
    </citation>
    <scope>NUCLEOTIDE SEQUENCE [LARGE SCALE GENOMIC DNA]</scope>
    <source>
        <strain evidence="2">cv. Pajares</strain>
    </source>
</reference>
<protein>
    <submittedName>
        <fullName evidence="1">Uncharacterized protein</fullName>
    </submittedName>
</protein>
<dbReference type="Gramene" id="KFK24277">
    <property type="protein sequence ID" value="KFK24277"/>
    <property type="gene ID" value="AALP_AAs62323U000100"/>
</dbReference>
<organism evidence="1 2">
    <name type="scientific">Arabis alpina</name>
    <name type="common">Alpine rock-cress</name>
    <dbReference type="NCBI Taxonomy" id="50452"/>
    <lineage>
        <taxon>Eukaryota</taxon>
        <taxon>Viridiplantae</taxon>
        <taxon>Streptophyta</taxon>
        <taxon>Embryophyta</taxon>
        <taxon>Tracheophyta</taxon>
        <taxon>Spermatophyta</taxon>
        <taxon>Magnoliopsida</taxon>
        <taxon>eudicotyledons</taxon>
        <taxon>Gunneridae</taxon>
        <taxon>Pentapetalae</taxon>
        <taxon>rosids</taxon>
        <taxon>malvids</taxon>
        <taxon>Brassicales</taxon>
        <taxon>Brassicaceae</taxon>
        <taxon>Arabideae</taxon>
        <taxon>Arabis</taxon>
    </lineage>
</organism>
<proteinExistence type="predicted"/>
<gene>
    <name evidence="1" type="ORF">AALP_AAs62323U000100</name>
</gene>
<sequence length="60" mass="6643">MKGHSLFSESDECTLQHSLQSALLLSKGSRFSHAAALLHEFKFLCARSDGQQPVPDWLGK</sequence>
<dbReference type="EMBL" id="KL970493">
    <property type="protein sequence ID" value="KFK24277.1"/>
    <property type="molecule type" value="Genomic_DNA"/>
</dbReference>
<accession>A0A087G325</accession>
<dbReference type="Proteomes" id="UP000029120">
    <property type="component" value="Unassembled WGS sequence"/>
</dbReference>
<dbReference type="eggNOG" id="KOG0892">
    <property type="taxonomic scope" value="Eukaryota"/>
</dbReference>
<feature type="non-terminal residue" evidence="1">
    <location>
        <position position="60"/>
    </location>
</feature>
<name>A0A087G325_ARAAL</name>
<evidence type="ECO:0000313" key="2">
    <source>
        <dbReference type="Proteomes" id="UP000029120"/>
    </source>
</evidence>
<evidence type="ECO:0000313" key="1">
    <source>
        <dbReference type="EMBL" id="KFK24277.1"/>
    </source>
</evidence>
<dbReference type="AlphaFoldDB" id="A0A087G325"/>
<dbReference type="OrthoDB" id="1743307at2759"/>
<keyword evidence="2" id="KW-1185">Reference proteome</keyword>